<dbReference type="AlphaFoldDB" id="A0AAD7J7Z8"/>
<reference evidence="2" key="1">
    <citation type="submission" date="2023-03" db="EMBL/GenBank/DDBJ databases">
        <title>Massive genome expansion in bonnet fungi (Mycena s.s.) driven by repeated elements and novel gene families across ecological guilds.</title>
        <authorList>
            <consortium name="Lawrence Berkeley National Laboratory"/>
            <person name="Harder C.B."/>
            <person name="Miyauchi S."/>
            <person name="Viragh M."/>
            <person name="Kuo A."/>
            <person name="Thoen E."/>
            <person name="Andreopoulos B."/>
            <person name="Lu D."/>
            <person name="Skrede I."/>
            <person name="Drula E."/>
            <person name="Henrissat B."/>
            <person name="Morin E."/>
            <person name="Kohler A."/>
            <person name="Barry K."/>
            <person name="LaButti K."/>
            <person name="Morin E."/>
            <person name="Salamov A."/>
            <person name="Lipzen A."/>
            <person name="Mereny Z."/>
            <person name="Hegedus B."/>
            <person name="Baldrian P."/>
            <person name="Stursova M."/>
            <person name="Weitz H."/>
            <person name="Taylor A."/>
            <person name="Grigoriev I.V."/>
            <person name="Nagy L.G."/>
            <person name="Martin F."/>
            <person name="Kauserud H."/>
        </authorList>
    </citation>
    <scope>NUCLEOTIDE SEQUENCE</scope>
    <source>
        <strain evidence="2">CBHHK188m</strain>
    </source>
</reference>
<accession>A0AAD7J7Z8</accession>
<comment type="caution">
    <text evidence="2">The sequence shown here is derived from an EMBL/GenBank/DDBJ whole genome shotgun (WGS) entry which is preliminary data.</text>
</comment>
<protein>
    <submittedName>
        <fullName evidence="2">Uncharacterized protein</fullName>
    </submittedName>
</protein>
<evidence type="ECO:0000313" key="2">
    <source>
        <dbReference type="EMBL" id="KAJ7758123.1"/>
    </source>
</evidence>
<sequence>MNPTETCATDPIFPPELEREIVETTAVLHPLTMPTPASGALRSHLPLLSRVLMVAEGFDLVHRPMDDDDVLALRAMRVKPASFFAENVHFSAADSDLSMEEVSRPPEYFRPINDTAAGPGASDTAHPPVEDLRFVSVVYENMWHDWEEGVRGETDFWAAETFIARKRRSEIDGALPRVVFCVSHLTPQLHVIRWNGPWGGYQRRRRISTEIMERQELQDLPTMKNRNDQVHAASSSSPPSATAAQPGLGQFQL</sequence>
<evidence type="ECO:0000256" key="1">
    <source>
        <dbReference type="SAM" id="MobiDB-lite"/>
    </source>
</evidence>
<keyword evidence="3" id="KW-1185">Reference proteome</keyword>
<name>A0AAD7J7Z8_9AGAR</name>
<evidence type="ECO:0000313" key="3">
    <source>
        <dbReference type="Proteomes" id="UP001215280"/>
    </source>
</evidence>
<organism evidence="2 3">
    <name type="scientific">Mycena maculata</name>
    <dbReference type="NCBI Taxonomy" id="230809"/>
    <lineage>
        <taxon>Eukaryota</taxon>
        <taxon>Fungi</taxon>
        <taxon>Dikarya</taxon>
        <taxon>Basidiomycota</taxon>
        <taxon>Agaricomycotina</taxon>
        <taxon>Agaricomycetes</taxon>
        <taxon>Agaricomycetidae</taxon>
        <taxon>Agaricales</taxon>
        <taxon>Marasmiineae</taxon>
        <taxon>Mycenaceae</taxon>
        <taxon>Mycena</taxon>
    </lineage>
</organism>
<gene>
    <name evidence="2" type="ORF">DFH07DRAFT_1024917</name>
</gene>
<feature type="compositionally biased region" description="Low complexity" evidence="1">
    <location>
        <begin position="232"/>
        <end position="244"/>
    </location>
</feature>
<feature type="region of interest" description="Disordered" evidence="1">
    <location>
        <begin position="220"/>
        <end position="253"/>
    </location>
</feature>
<dbReference type="EMBL" id="JARJLG010000056">
    <property type="protein sequence ID" value="KAJ7758123.1"/>
    <property type="molecule type" value="Genomic_DNA"/>
</dbReference>
<proteinExistence type="predicted"/>
<dbReference type="Proteomes" id="UP001215280">
    <property type="component" value="Unassembled WGS sequence"/>
</dbReference>